<sequence>MPGDSSFWMFDFFGKVMPIFFVAVIGIIAVSVGRGLLQWGRNNKQPVLTVDSRIVSKRTEINQRHTHEPNDQMTSHTNTVYYITFEVESGDRMEFPVSGKQFGLCAEGDTGRLTFQGTRFKGFERRMRFAGEAEAGARYRNYERL</sequence>
<gene>
    <name evidence="2" type="ORF">J21TS3_13820</name>
</gene>
<dbReference type="Gene3D" id="2.40.50.660">
    <property type="match status" value="1"/>
</dbReference>
<evidence type="ECO:0000256" key="1">
    <source>
        <dbReference type="SAM" id="Phobius"/>
    </source>
</evidence>
<accession>A0ABQ4LTH2</accession>
<reference evidence="2 3" key="1">
    <citation type="submission" date="2021-03" db="EMBL/GenBank/DDBJ databases">
        <title>Antimicrobial resistance genes in bacteria isolated from Japanese honey, and their potential for conferring macrolide and lincosamide resistance in the American foulbrood pathogen Paenibacillus larvae.</title>
        <authorList>
            <person name="Okamoto M."/>
            <person name="Kumagai M."/>
            <person name="Kanamori H."/>
            <person name="Takamatsu D."/>
        </authorList>
    </citation>
    <scope>NUCLEOTIDE SEQUENCE [LARGE SCALE GENOMIC DNA]</scope>
    <source>
        <strain evidence="2 3">J21TS3</strain>
    </source>
</reference>
<keyword evidence="1" id="KW-0472">Membrane</keyword>
<dbReference type="RefSeq" id="WP_212948567.1">
    <property type="nucleotide sequence ID" value="NZ_BORW01000004.1"/>
</dbReference>
<dbReference type="InterPro" id="IPR019635">
    <property type="entry name" value="DUF2500"/>
</dbReference>
<evidence type="ECO:0000313" key="2">
    <source>
        <dbReference type="EMBL" id="GIO66561.1"/>
    </source>
</evidence>
<feature type="transmembrane region" description="Helical" evidence="1">
    <location>
        <begin position="12"/>
        <end position="37"/>
    </location>
</feature>
<keyword evidence="1" id="KW-0812">Transmembrane</keyword>
<protein>
    <recommendedName>
        <fullName evidence="4">DUF2500 domain-containing protein</fullName>
    </recommendedName>
</protein>
<dbReference type="Pfam" id="PF10694">
    <property type="entry name" value="DUF2500"/>
    <property type="match status" value="1"/>
</dbReference>
<comment type="caution">
    <text evidence="2">The sequence shown here is derived from an EMBL/GenBank/DDBJ whole genome shotgun (WGS) entry which is preliminary data.</text>
</comment>
<keyword evidence="3" id="KW-1185">Reference proteome</keyword>
<evidence type="ECO:0000313" key="3">
    <source>
        <dbReference type="Proteomes" id="UP000680638"/>
    </source>
</evidence>
<evidence type="ECO:0008006" key="4">
    <source>
        <dbReference type="Google" id="ProtNLM"/>
    </source>
</evidence>
<dbReference type="EMBL" id="BORW01000004">
    <property type="protein sequence ID" value="GIO66561.1"/>
    <property type="molecule type" value="Genomic_DNA"/>
</dbReference>
<name>A0ABQ4LTH2_9BACL</name>
<keyword evidence="1" id="KW-1133">Transmembrane helix</keyword>
<dbReference type="Proteomes" id="UP000680638">
    <property type="component" value="Unassembled WGS sequence"/>
</dbReference>
<organism evidence="2 3">
    <name type="scientific">Paenibacillus cookii</name>
    <dbReference type="NCBI Taxonomy" id="157839"/>
    <lineage>
        <taxon>Bacteria</taxon>
        <taxon>Bacillati</taxon>
        <taxon>Bacillota</taxon>
        <taxon>Bacilli</taxon>
        <taxon>Bacillales</taxon>
        <taxon>Paenibacillaceae</taxon>
        <taxon>Paenibacillus</taxon>
    </lineage>
</organism>
<proteinExistence type="predicted"/>